<dbReference type="Gene3D" id="3.30.70.270">
    <property type="match status" value="1"/>
</dbReference>
<keyword evidence="3" id="KW-1133">Transmembrane helix</keyword>
<evidence type="ECO:0000256" key="1">
    <source>
        <dbReference type="ARBA" id="ARBA00012528"/>
    </source>
</evidence>
<feature type="transmembrane region" description="Helical" evidence="3">
    <location>
        <begin position="12"/>
        <end position="30"/>
    </location>
</feature>
<reference evidence="6" key="1">
    <citation type="journal article" date="2019" name="Int. J. Syst. Evol. Microbiol.">
        <title>The Global Catalogue of Microorganisms (GCM) 10K type strain sequencing project: providing services to taxonomists for standard genome sequencing and annotation.</title>
        <authorList>
            <consortium name="The Broad Institute Genomics Platform"/>
            <consortium name="The Broad Institute Genome Sequencing Center for Infectious Disease"/>
            <person name="Wu L."/>
            <person name="Ma J."/>
        </authorList>
    </citation>
    <scope>NUCLEOTIDE SEQUENCE [LARGE SCALE GENOMIC DNA]</scope>
    <source>
        <strain evidence="6">CCM 7427</strain>
    </source>
</reference>
<dbReference type="EMBL" id="JBHUNP010000001">
    <property type="protein sequence ID" value="MFD2647431.1"/>
    <property type="molecule type" value="Genomic_DNA"/>
</dbReference>
<accession>A0ABW5QJ04</accession>
<dbReference type="NCBIfam" id="TIGR00254">
    <property type="entry name" value="GGDEF"/>
    <property type="match status" value="1"/>
</dbReference>
<dbReference type="SUPFAM" id="SSF55073">
    <property type="entry name" value="Nucleotide cyclase"/>
    <property type="match status" value="1"/>
</dbReference>
<dbReference type="PANTHER" id="PTHR45138:SF9">
    <property type="entry name" value="DIGUANYLATE CYCLASE DGCM-RELATED"/>
    <property type="match status" value="1"/>
</dbReference>
<evidence type="ECO:0000256" key="3">
    <source>
        <dbReference type="SAM" id="Phobius"/>
    </source>
</evidence>
<dbReference type="InterPro" id="IPR043128">
    <property type="entry name" value="Rev_trsase/Diguanyl_cyclase"/>
</dbReference>
<dbReference type="RefSeq" id="WP_386832457.1">
    <property type="nucleotide sequence ID" value="NZ_JBHUNP010000001.1"/>
</dbReference>
<dbReference type="PANTHER" id="PTHR45138">
    <property type="entry name" value="REGULATORY COMPONENTS OF SENSORY TRANSDUCTION SYSTEM"/>
    <property type="match status" value="1"/>
</dbReference>
<protein>
    <recommendedName>
        <fullName evidence="1">diguanylate cyclase</fullName>
        <ecNumber evidence="1">2.7.7.65</ecNumber>
    </recommendedName>
</protein>
<evidence type="ECO:0000259" key="4">
    <source>
        <dbReference type="PROSITE" id="PS50887"/>
    </source>
</evidence>
<dbReference type="CDD" id="cd01949">
    <property type="entry name" value="GGDEF"/>
    <property type="match status" value="1"/>
</dbReference>
<name>A0ABW5QJ04_9HYPH</name>
<dbReference type="EC" id="2.7.7.65" evidence="1"/>
<dbReference type="Pfam" id="PF00990">
    <property type="entry name" value="GGDEF"/>
    <property type="match status" value="1"/>
</dbReference>
<gene>
    <name evidence="5" type="ORF">ACFSX5_06410</name>
</gene>
<feature type="transmembrane region" description="Helical" evidence="3">
    <location>
        <begin position="42"/>
        <end position="66"/>
    </location>
</feature>
<dbReference type="InterPro" id="IPR000160">
    <property type="entry name" value="GGDEF_dom"/>
</dbReference>
<evidence type="ECO:0000313" key="6">
    <source>
        <dbReference type="Proteomes" id="UP001597521"/>
    </source>
</evidence>
<dbReference type="Proteomes" id="UP001597521">
    <property type="component" value="Unassembled WGS sequence"/>
</dbReference>
<evidence type="ECO:0000256" key="2">
    <source>
        <dbReference type="ARBA" id="ARBA00034247"/>
    </source>
</evidence>
<comment type="caution">
    <text evidence="5">The sequence shown here is derived from an EMBL/GenBank/DDBJ whole genome shotgun (WGS) entry which is preliminary data.</text>
</comment>
<feature type="domain" description="GGDEF" evidence="4">
    <location>
        <begin position="115"/>
        <end position="246"/>
    </location>
</feature>
<proteinExistence type="predicted"/>
<sequence length="253" mass="26780">MIDLSVRSKARVWLGTLAGTLLCIGAALFVDSFNFPNLSPAALRRAITVDILLPTVLAGPLLFLLLGKVRQLAIAHQELAVLASTDSLTGLLNRGAFTMLVESWFGPVNGAGATRQGTLLIVDADHFKSINDRFGHQIGDAALKRVAASIKGALRPTDLVGRIGGEEFGVFLPGASRAQGVEVGERIRTLVQSLPLPSTGGTRLTVSVGGVSFRQCASYDDLFKAADRCLYEAKNAGRDRVCVMDYIGKSAAA</sequence>
<dbReference type="InterPro" id="IPR050469">
    <property type="entry name" value="Diguanylate_Cyclase"/>
</dbReference>
<comment type="catalytic activity">
    <reaction evidence="2">
        <text>2 GTP = 3',3'-c-di-GMP + 2 diphosphate</text>
        <dbReference type="Rhea" id="RHEA:24898"/>
        <dbReference type="ChEBI" id="CHEBI:33019"/>
        <dbReference type="ChEBI" id="CHEBI:37565"/>
        <dbReference type="ChEBI" id="CHEBI:58805"/>
        <dbReference type="EC" id="2.7.7.65"/>
    </reaction>
</comment>
<keyword evidence="6" id="KW-1185">Reference proteome</keyword>
<evidence type="ECO:0000313" key="5">
    <source>
        <dbReference type="EMBL" id="MFD2647431.1"/>
    </source>
</evidence>
<dbReference type="PROSITE" id="PS50887">
    <property type="entry name" value="GGDEF"/>
    <property type="match status" value="1"/>
</dbReference>
<keyword evidence="3" id="KW-0472">Membrane</keyword>
<dbReference type="InterPro" id="IPR029787">
    <property type="entry name" value="Nucleotide_cyclase"/>
</dbReference>
<keyword evidence="3" id="KW-0812">Transmembrane</keyword>
<dbReference type="SMART" id="SM00267">
    <property type="entry name" value="GGDEF"/>
    <property type="match status" value="1"/>
</dbReference>
<organism evidence="5 6">
    <name type="scientific">Devosia albogilva</name>
    <dbReference type="NCBI Taxonomy" id="429726"/>
    <lineage>
        <taxon>Bacteria</taxon>
        <taxon>Pseudomonadati</taxon>
        <taxon>Pseudomonadota</taxon>
        <taxon>Alphaproteobacteria</taxon>
        <taxon>Hyphomicrobiales</taxon>
        <taxon>Devosiaceae</taxon>
        <taxon>Devosia</taxon>
    </lineage>
</organism>